<dbReference type="CDD" id="cd06558">
    <property type="entry name" value="crotonase-like"/>
    <property type="match status" value="1"/>
</dbReference>
<comment type="caution">
    <text evidence="2">The sequence shown here is derived from an EMBL/GenBank/DDBJ whole genome shotgun (WGS) entry which is preliminary data.</text>
</comment>
<dbReference type="PANTHER" id="PTHR42964:SF1">
    <property type="entry name" value="POLYKETIDE BIOSYNTHESIS ENOYL-COA HYDRATASE PKSH-RELATED"/>
    <property type="match status" value="1"/>
</dbReference>
<dbReference type="Gene3D" id="6.10.30.40">
    <property type="match status" value="1"/>
</dbReference>
<evidence type="ECO:0000256" key="1">
    <source>
        <dbReference type="ARBA" id="ARBA00005254"/>
    </source>
</evidence>
<evidence type="ECO:0000313" key="3">
    <source>
        <dbReference type="Proteomes" id="UP001589608"/>
    </source>
</evidence>
<name>A0ABV5MKT0_9ACTN</name>
<evidence type="ECO:0000313" key="2">
    <source>
        <dbReference type="EMBL" id="MFB9449424.1"/>
    </source>
</evidence>
<gene>
    <name evidence="2" type="ORF">ACFFTR_40640</name>
</gene>
<dbReference type="InterPro" id="IPR029045">
    <property type="entry name" value="ClpP/crotonase-like_dom_sf"/>
</dbReference>
<proteinExistence type="inferred from homology"/>
<dbReference type="InterPro" id="IPR001753">
    <property type="entry name" value="Enoyl-CoA_hydra/iso"/>
</dbReference>
<keyword evidence="3" id="KW-1185">Reference proteome</keyword>
<dbReference type="SUPFAM" id="SSF52096">
    <property type="entry name" value="ClpP/crotonase"/>
    <property type="match status" value="1"/>
</dbReference>
<dbReference type="Proteomes" id="UP001589608">
    <property type="component" value="Unassembled WGS sequence"/>
</dbReference>
<dbReference type="Gene3D" id="3.90.226.10">
    <property type="entry name" value="2-enoyl-CoA Hydratase, Chain A, domain 1"/>
    <property type="match status" value="1"/>
</dbReference>
<comment type="similarity">
    <text evidence="1">Belongs to the enoyl-CoA hydratase/isomerase family.</text>
</comment>
<dbReference type="PANTHER" id="PTHR42964">
    <property type="entry name" value="ENOYL-COA HYDRATASE"/>
    <property type="match status" value="1"/>
</dbReference>
<sequence>MDFQALIVEERREVLRVVLNRPERQNSINDVLLAELHAVLDLAERSPHLRIVTLAATGPVFCSGMDFESASRNGSNRDDIAARGGEAFFDLLHRITTVPRLVVSLVDGRVTGGGVGLVAAGDLVYATPASTFGLPEALWGLLPCCVLPFLIRRTGFQPAYAMTLSTLSVPAGQAERFHLVDEVADDPAPALRRLASRLTKFDESTVGAAKRYFGDLCFPAEQQRRVAVAEFSRLMSSPAVQHRIAAFASHQRLPWEAR</sequence>
<dbReference type="RefSeq" id="WP_223094352.1">
    <property type="nucleotide sequence ID" value="NZ_CP061913.1"/>
</dbReference>
<dbReference type="EMBL" id="JBHMCA010000067">
    <property type="protein sequence ID" value="MFB9449424.1"/>
    <property type="molecule type" value="Genomic_DNA"/>
</dbReference>
<protein>
    <submittedName>
        <fullName evidence="2">Enoyl-CoA hydratase-related protein</fullName>
    </submittedName>
</protein>
<dbReference type="Pfam" id="PF00378">
    <property type="entry name" value="ECH_1"/>
    <property type="match status" value="1"/>
</dbReference>
<dbReference type="InterPro" id="IPR051683">
    <property type="entry name" value="Enoyl-CoA_Hydratase/Isomerase"/>
</dbReference>
<organism evidence="2 3">
    <name type="scientific">Dactylosporangium vinaceum</name>
    <dbReference type="NCBI Taxonomy" id="53362"/>
    <lineage>
        <taxon>Bacteria</taxon>
        <taxon>Bacillati</taxon>
        <taxon>Actinomycetota</taxon>
        <taxon>Actinomycetes</taxon>
        <taxon>Micromonosporales</taxon>
        <taxon>Micromonosporaceae</taxon>
        <taxon>Dactylosporangium</taxon>
    </lineage>
</organism>
<reference evidence="2 3" key="1">
    <citation type="submission" date="2024-09" db="EMBL/GenBank/DDBJ databases">
        <authorList>
            <person name="Sun Q."/>
            <person name="Mori K."/>
        </authorList>
    </citation>
    <scope>NUCLEOTIDE SEQUENCE [LARGE SCALE GENOMIC DNA]</scope>
    <source>
        <strain evidence="2 3">JCM 3307</strain>
    </source>
</reference>
<accession>A0ABV5MKT0</accession>